<proteinExistence type="inferred from homology"/>
<dbReference type="Proteomes" id="UP000886876">
    <property type="component" value="Unassembled WGS sequence"/>
</dbReference>
<comment type="caution">
    <text evidence="5">The sequence shown here is derived from an EMBL/GenBank/DDBJ whole genome shotgun (WGS) entry which is preliminary data.</text>
</comment>
<dbReference type="GO" id="GO:0003677">
    <property type="term" value="F:DNA binding"/>
    <property type="evidence" value="ECO:0007669"/>
    <property type="project" value="UniProtKB-KW"/>
</dbReference>
<organism evidence="5 6">
    <name type="scientific">Candidatus Scatomorpha pullistercoris</name>
    <dbReference type="NCBI Taxonomy" id="2840929"/>
    <lineage>
        <taxon>Bacteria</taxon>
        <taxon>Bacillati</taxon>
        <taxon>Bacillota</taxon>
        <taxon>Clostridia</taxon>
        <taxon>Eubacteriales</taxon>
        <taxon>Candidatus Scatomorpha</taxon>
    </lineage>
</organism>
<protein>
    <submittedName>
        <fullName evidence="5">HU family DNA-binding protein</fullName>
    </submittedName>
</protein>
<sequence length="55" mass="5767">MNKAELISAVAEKAGLSKKDTEKVITATIDAITAELIAGEKVSLVGFGSFDVKTR</sequence>
<evidence type="ECO:0000256" key="2">
    <source>
        <dbReference type="ARBA" id="ARBA00023067"/>
    </source>
</evidence>
<dbReference type="InterPro" id="IPR010992">
    <property type="entry name" value="IHF-like_DNA-bd_dom_sf"/>
</dbReference>
<dbReference type="SUPFAM" id="SSF47729">
    <property type="entry name" value="IHF-like DNA-binding proteins"/>
    <property type="match status" value="1"/>
</dbReference>
<reference evidence="5" key="2">
    <citation type="journal article" date="2021" name="PeerJ">
        <title>Extensive microbial diversity within the chicken gut microbiome revealed by metagenomics and culture.</title>
        <authorList>
            <person name="Gilroy R."/>
            <person name="Ravi A."/>
            <person name="Getino M."/>
            <person name="Pursley I."/>
            <person name="Horton D.L."/>
            <person name="Alikhan N.F."/>
            <person name="Baker D."/>
            <person name="Gharbi K."/>
            <person name="Hall N."/>
            <person name="Watson M."/>
            <person name="Adriaenssens E.M."/>
            <person name="Foster-Nyarko E."/>
            <person name="Jarju S."/>
            <person name="Secka A."/>
            <person name="Antonio M."/>
            <person name="Oren A."/>
            <person name="Chaudhuri R.R."/>
            <person name="La Ragione R."/>
            <person name="Hildebrand F."/>
            <person name="Pallen M.J."/>
        </authorList>
    </citation>
    <scope>NUCLEOTIDE SEQUENCE</scope>
    <source>
        <strain evidence="5">ChiHecec3B27-6122</strain>
    </source>
</reference>
<accession>A0A9D1K7Z1</accession>
<name>A0A9D1K7Z1_9FIRM</name>
<evidence type="ECO:0000256" key="3">
    <source>
        <dbReference type="ARBA" id="ARBA00023125"/>
    </source>
</evidence>
<keyword evidence="2" id="KW-0226">DNA condensation</keyword>
<evidence type="ECO:0000256" key="4">
    <source>
        <dbReference type="RuleBase" id="RU003939"/>
    </source>
</evidence>
<evidence type="ECO:0000256" key="1">
    <source>
        <dbReference type="ARBA" id="ARBA00010529"/>
    </source>
</evidence>
<dbReference type="InterPro" id="IPR000119">
    <property type="entry name" value="Hist_DNA-bd"/>
</dbReference>
<comment type="similarity">
    <text evidence="1 4">Belongs to the bacterial histone-like protein family.</text>
</comment>
<dbReference type="EMBL" id="DVJS01000133">
    <property type="protein sequence ID" value="HIS97363.1"/>
    <property type="molecule type" value="Genomic_DNA"/>
</dbReference>
<keyword evidence="3 5" id="KW-0238">DNA-binding</keyword>
<dbReference type="PANTHER" id="PTHR33175">
    <property type="entry name" value="DNA-BINDING PROTEIN HU"/>
    <property type="match status" value="1"/>
</dbReference>
<dbReference type="Gene3D" id="4.10.520.10">
    <property type="entry name" value="IHF-like DNA-binding proteins"/>
    <property type="match status" value="1"/>
</dbReference>
<evidence type="ECO:0000313" key="6">
    <source>
        <dbReference type="Proteomes" id="UP000886876"/>
    </source>
</evidence>
<dbReference type="SMART" id="SM00411">
    <property type="entry name" value="BHL"/>
    <property type="match status" value="1"/>
</dbReference>
<dbReference type="Pfam" id="PF00216">
    <property type="entry name" value="Bac_DNA_binding"/>
    <property type="match status" value="1"/>
</dbReference>
<evidence type="ECO:0000313" key="5">
    <source>
        <dbReference type="EMBL" id="HIS97363.1"/>
    </source>
</evidence>
<dbReference type="PANTHER" id="PTHR33175:SF3">
    <property type="entry name" value="DNA-BINDING PROTEIN HU-BETA"/>
    <property type="match status" value="1"/>
</dbReference>
<dbReference type="GO" id="GO:0005829">
    <property type="term" value="C:cytosol"/>
    <property type="evidence" value="ECO:0007669"/>
    <property type="project" value="TreeGrafter"/>
</dbReference>
<dbReference type="GO" id="GO:0030527">
    <property type="term" value="F:structural constituent of chromatin"/>
    <property type="evidence" value="ECO:0007669"/>
    <property type="project" value="InterPro"/>
</dbReference>
<gene>
    <name evidence="5" type="ORF">IAD42_05255</name>
</gene>
<dbReference type="GO" id="GO:0030261">
    <property type="term" value="P:chromosome condensation"/>
    <property type="evidence" value="ECO:0007669"/>
    <property type="project" value="UniProtKB-KW"/>
</dbReference>
<reference evidence="5" key="1">
    <citation type="submission" date="2020-10" db="EMBL/GenBank/DDBJ databases">
        <authorList>
            <person name="Gilroy R."/>
        </authorList>
    </citation>
    <scope>NUCLEOTIDE SEQUENCE</scope>
    <source>
        <strain evidence="5">ChiHecec3B27-6122</strain>
    </source>
</reference>
<dbReference type="AlphaFoldDB" id="A0A9D1K7Z1"/>
<feature type="non-terminal residue" evidence="5">
    <location>
        <position position="55"/>
    </location>
</feature>